<dbReference type="InterPro" id="IPR045165">
    <property type="entry name" value="Nitrobindin"/>
</dbReference>
<gene>
    <name evidence="2" type="ORF">EJ997_10825</name>
</gene>
<organism evidence="2 3">
    <name type="scientific">Flaviflexus ciconiae</name>
    <dbReference type="NCBI Taxonomy" id="2496867"/>
    <lineage>
        <taxon>Bacteria</taxon>
        <taxon>Bacillati</taxon>
        <taxon>Actinomycetota</taxon>
        <taxon>Actinomycetes</taxon>
        <taxon>Actinomycetales</taxon>
        <taxon>Actinomycetaceae</taxon>
        <taxon>Flaviflexus</taxon>
    </lineage>
</organism>
<protein>
    <submittedName>
        <fullName evidence="2">FABP family protein</fullName>
    </submittedName>
</protein>
<reference evidence="2 3" key="1">
    <citation type="submission" date="2018-12" db="EMBL/GenBank/DDBJ databases">
        <title>Complete genome sequence of Flaviflexus sp. H23T48.</title>
        <authorList>
            <person name="Bae J.-W."/>
            <person name="Lee J.-Y."/>
        </authorList>
    </citation>
    <scope>NUCLEOTIDE SEQUENCE [LARGE SCALE GENOMIC DNA]</scope>
    <source>
        <strain evidence="2 3">H23T48</strain>
    </source>
</reference>
<feature type="domain" description="THAP4-like heme-binding" evidence="1">
    <location>
        <begin position="6"/>
        <end position="155"/>
    </location>
</feature>
<dbReference type="Proteomes" id="UP000280344">
    <property type="component" value="Chromosome"/>
</dbReference>
<dbReference type="Pfam" id="PF08768">
    <property type="entry name" value="THAP4_heme-bd"/>
    <property type="match status" value="1"/>
</dbReference>
<dbReference type="OrthoDB" id="4804006at2"/>
<dbReference type="InterPro" id="IPR014878">
    <property type="entry name" value="THAP4-like_heme-bd"/>
</dbReference>
<dbReference type="KEGG" id="flh:EJ997_10825"/>
<keyword evidence="3" id="KW-1185">Reference proteome</keyword>
<evidence type="ECO:0000313" key="2">
    <source>
        <dbReference type="EMBL" id="AZQ77760.1"/>
    </source>
</evidence>
<dbReference type="SUPFAM" id="SSF50814">
    <property type="entry name" value="Lipocalins"/>
    <property type="match status" value="1"/>
</dbReference>
<name>A0A3S9PZF3_9ACTO</name>
<dbReference type="PANTHER" id="PTHR15854">
    <property type="entry name" value="THAP4 PROTEIN"/>
    <property type="match status" value="1"/>
</dbReference>
<evidence type="ECO:0000259" key="1">
    <source>
        <dbReference type="Pfam" id="PF08768"/>
    </source>
</evidence>
<dbReference type="PANTHER" id="PTHR15854:SF4">
    <property type="entry name" value="PEROXYNITRITE ISOMERASE THAP4"/>
    <property type="match status" value="1"/>
</dbReference>
<dbReference type="InterPro" id="IPR012674">
    <property type="entry name" value="Calycin"/>
</dbReference>
<dbReference type="Gene3D" id="2.40.128.20">
    <property type="match status" value="1"/>
</dbReference>
<dbReference type="CDD" id="cd07828">
    <property type="entry name" value="lipocalin_heme-bd-THAP4-like"/>
    <property type="match status" value="1"/>
</dbReference>
<dbReference type="AlphaFoldDB" id="A0A3S9PZF3"/>
<accession>A0A3S9PZF3</accession>
<evidence type="ECO:0000313" key="3">
    <source>
        <dbReference type="Proteomes" id="UP000280344"/>
    </source>
</evidence>
<proteinExistence type="predicted"/>
<dbReference type="RefSeq" id="WP_126704563.1">
    <property type="nucleotide sequence ID" value="NZ_CP034593.1"/>
</dbReference>
<sequence length="157" mass="17085">MDLHANLKPVAALVGVWKGPGQGFYPTIKTFDYVEELTFTNTGKPFLHYQQKTWSPTGTPLHTETGYLRIPSPGNVEFILALPTGQTELAEGTLVEGEAGFEISLTSTLHNSSSAKRVDATTRKYTLSGDVLEMRFGMAAVGQPMTDHLAATLTRVE</sequence>
<dbReference type="EMBL" id="CP034593">
    <property type="protein sequence ID" value="AZQ77760.1"/>
    <property type="molecule type" value="Genomic_DNA"/>
</dbReference>